<dbReference type="InterPro" id="IPR004813">
    <property type="entry name" value="OPT"/>
</dbReference>
<feature type="transmembrane region" description="Helical" evidence="6">
    <location>
        <begin position="122"/>
        <end position="142"/>
    </location>
</feature>
<dbReference type="AlphaFoldDB" id="L2F9I1"/>
<evidence type="ECO:0000256" key="3">
    <source>
        <dbReference type="ARBA" id="ARBA00022692"/>
    </source>
</evidence>
<reference evidence="7 8" key="1">
    <citation type="journal article" date="2013" name="Genome Announc.">
        <title>Genome Sequence of Moraxella macacae 0408225, a Novel Bacterial Species Isolated from a Cynomolgus Macaque with Epistaxis.</title>
        <authorList>
            <person name="Ladner J.T."/>
            <person name="Whitehouse C.A."/>
            <person name="Koroleva G.I."/>
            <person name="Palacios G.F."/>
        </authorList>
    </citation>
    <scope>NUCLEOTIDE SEQUENCE [LARGE SCALE GENOMIC DNA]</scope>
    <source>
        <strain evidence="7 8">0408225</strain>
    </source>
</reference>
<keyword evidence="4 6" id="KW-1133">Transmembrane helix</keyword>
<keyword evidence="5 6" id="KW-0472">Membrane</keyword>
<evidence type="ECO:0000256" key="5">
    <source>
        <dbReference type="ARBA" id="ARBA00023136"/>
    </source>
</evidence>
<name>L2F9I1_9GAMM</name>
<keyword evidence="2" id="KW-0813">Transport</keyword>
<evidence type="ECO:0000256" key="6">
    <source>
        <dbReference type="SAM" id="Phobius"/>
    </source>
</evidence>
<evidence type="ECO:0000256" key="4">
    <source>
        <dbReference type="ARBA" id="ARBA00022989"/>
    </source>
</evidence>
<comment type="subcellular location">
    <subcellularLocation>
        <location evidence="1">Membrane</location>
        <topology evidence="1">Multi-pass membrane protein</topology>
    </subcellularLocation>
</comment>
<evidence type="ECO:0000256" key="2">
    <source>
        <dbReference type="ARBA" id="ARBA00022448"/>
    </source>
</evidence>
<organism evidence="7 8">
    <name type="scientific">Moraxella macacae 0408225</name>
    <dbReference type="NCBI Taxonomy" id="1230338"/>
    <lineage>
        <taxon>Bacteria</taxon>
        <taxon>Pseudomonadati</taxon>
        <taxon>Pseudomonadota</taxon>
        <taxon>Gammaproteobacteria</taxon>
        <taxon>Moraxellales</taxon>
        <taxon>Moraxellaceae</taxon>
        <taxon>Moraxella</taxon>
    </lineage>
</organism>
<gene>
    <name evidence="7" type="ORF">MOMA_01885</name>
</gene>
<dbReference type="GO" id="GO:0016020">
    <property type="term" value="C:membrane"/>
    <property type="evidence" value="ECO:0007669"/>
    <property type="project" value="UniProtKB-SubCell"/>
</dbReference>
<sequence length="147" mass="15586">MIGVVLIVVDILLRKNSNARYSLPVLAVGMGIYLPPSVNMPIFIGTVLAWWIKSHIAKRSNDNNRKINLKNAERSGTLFAAGLIVGESLIGVILAFIIAGSVTTGGSDSPLALGLENWETTAELIGLALFVSAVVIFAKRVLSSVKG</sequence>
<dbReference type="Pfam" id="PF03169">
    <property type="entry name" value="OPT"/>
    <property type="match status" value="1"/>
</dbReference>
<dbReference type="Proteomes" id="UP000023795">
    <property type="component" value="Unassembled WGS sequence"/>
</dbReference>
<comment type="caution">
    <text evidence="7">The sequence shown here is derived from an EMBL/GenBank/DDBJ whole genome shotgun (WGS) entry which is preliminary data.</text>
</comment>
<feature type="transmembrane region" description="Helical" evidence="6">
    <location>
        <begin position="38"/>
        <end position="56"/>
    </location>
</feature>
<dbReference type="EMBL" id="ANIN01000001">
    <property type="protein sequence ID" value="ELA09118.1"/>
    <property type="molecule type" value="Genomic_DNA"/>
</dbReference>
<keyword evidence="8" id="KW-1185">Reference proteome</keyword>
<evidence type="ECO:0000313" key="8">
    <source>
        <dbReference type="Proteomes" id="UP000023795"/>
    </source>
</evidence>
<evidence type="ECO:0000256" key="1">
    <source>
        <dbReference type="ARBA" id="ARBA00004141"/>
    </source>
</evidence>
<protein>
    <submittedName>
        <fullName evidence="7">Oligopeptide transporter</fullName>
    </submittedName>
</protein>
<feature type="transmembrane region" description="Helical" evidence="6">
    <location>
        <begin position="77"/>
        <end position="102"/>
    </location>
</feature>
<accession>L2F9I1</accession>
<evidence type="ECO:0000313" key="7">
    <source>
        <dbReference type="EMBL" id="ELA09118.1"/>
    </source>
</evidence>
<dbReference type="eggNOG" id="COG1297">
    <property type="taxonomic scope" value="Bacteria"/>
</dbReference>
<keyword evidence="3 6" id="KW-0812">Transmembrane</keyword>
<dbReference type="GO" id="GO:0035673">
    <property type="term" value="F:oligopeptide transmembrane transporter activity"/>
    <property type="evidence" value="ECO:0007669"/>
    <property type="project" value="InterPro"/>
</dbReference>
<dbReference type="PATRIC" id="fig|1230338.3.peg.416"/>
<proteinExistence type="predicted"/>